<dbReference type="EMBL" id="AGXJ01000039">
    <property type="protein sequence ID" value="EIY33824.1"/>
    <property type="molecule type" value="Genomic_DNA"/>
</dbReference>
<keyword evidence="2" id="KW-1185">Reference proteome</keyword>
<evidence type="ECO:0000313" key="1">
    <source>
        <dbReference type="EMBL" id="EIY33824.1"/>
    </source>
</evidence>
<dbReference type="AlphaFoldDB" id="I9FK32"/>
<organism evidence="1 2">
    <name type="scientific">Phocaeicola dorei CL02T12C06</name>
    <dbReference type="NCBI Taxonomy" id="997876"/>
    <lineage>
        <taxon>Bacteria</taxon>
        <taxon>Pseudomonadati</taxon>
        <taxon>Bacteroidota</taxon>
        <taxon>Bacteroidia</taxon>
        <taxon>Bacteroidales</taxon>
        <taxon>Bacteroidaceae</taxon>
        <taxon>Phocaeicola</taxon>
    </lineage>
</organism>
<accession>I9FK32</accession>
<reference evidence="1 2" key="1">
    <citation type="submission" date="2012-02" db="EMBL/GenBank/DDBJ databases">
        <title>The Genome Sequence of Bacteroides dorei CL02T12C06.</title>
        <authorList>
            <consortium name="The Broad Institute Genome Sequencing Platform"/>
            <person name="Earl A."/>
            <person name="Ward D."/>
            <person name="Feldgarden M."/>
            <person name="Gevers D."/>
            <person name="Zitomersky N.L."/>
            <person name="Coyne M.J."/>
            <person name="Comstock L.E."/>
            <person name="Young S.K."/>
            <person name="Zeng Q."/>
            <person name="Gargeya S."/>
            <person name="Fitzgerald M."/>
            <person name="Haas B."/>
            <person name="Abouelleil A."/>
            <person name="Alvarado L."/>
            <person name="Arachchi H.M."/>
            <person name="Berlin A."/>
            <person name="Chapman S.B."/>
            <person name="Gearin G."/>
            <person name="Goldberg J."/>
            <person name="Griggs A."/>
            <person name="Gujja S."/>
            <person name="Hansen M."/>
            <person name="Heiman D."/>
            <person name="Howarth C."/>
            <person name="Larimer J."/>
            <person name="Lui A."/>
            <person name="MacDonald P.J.P."/>
            <person name="McCowen C."/>
            <person name="Montmayeur A."/>
            <person name="Murphy C."/>
            <person name="Neiman D."/>
            <person name="Pearson M."/>
            <person name="Priest M."/>
            <person name="Roberts A."/>
            <person name="Saif S."/>
            <person name="Shea T."/>
            <person name="Sisk P."/>
            <person name="Stolte C."/>
            <person name="Sykes S."/>
            <person name="Wortman J."/>
            <person name="Nusbaum C."/>
            <person name="Birren B."/>
        </authorList>
    </citation>
    <scope>NUCLEOTIDE SEQUENCE [LARGE SCALE GENOMIC DNA]</scope>
    <source>
        <strain evidence="1 2">CL02T12C06</strain>
    </source>
</reference>
<proteinExistence type="predicted"/>
<comment type="caution">
    <text evidence="1">The sequence shown here is derived from an EMBL/GenBank/DDBJ whole genome shotgun (WGS) entry which is preliminary data.</text>
</comment>
<dbReference type="Proteomes" id="UP000005974">
    <property type="component" value="Unassembled WGS sequence"/>
</dbReference>
<protein>
    <submittedName>
        <fullName evidence="1">Uncharacterized protein</fullName>
    </submittedName>
</protein>
<evidence type="ECO:0000313" key="2">
    <source>
        <dbReference type="Proteomes" id="UP000005974"/>
    </source>
</evidence>
<name>I9FK32_9BACT</name>
<sequence>MKTTLQAGMRILISRYLSSRGCGDKVYVTGPPGIFCPQTAIIASFYKNIKIFYGI</sequence>
<gene>
    <name evidence="1" type="ORF">HMPREF1064_02365</name>
</gene>
<dbReference type="PATRIC" id="fig|997876.3.peg.2423"/>
<dbReference type="HOGENOM" id="CLU_2986919_0_0_10"/>